<reference evidence="2 3" key="1">
    <citation type="submission" date="2023-11" db="EMBL/GenBank/DDBJ databases">
        <authorList>
            <person name="Hedman E."/>
            <person name="Englund M."/>
            <person name="Stromberg M."/>
            <person name="Nyberg Akerstrom W."/>
            <person name="Nylinder S."/>
            <person name="Jareborg N."/>
            <person name="Kallberg Y."/>
            <person name="Kronander E."/>
        </authorList>
    </citation>
    <scope>NUCLEOTIDE SEQUENCE [LARGE SCALE GENOMIC DNA]</scope>
</reference>
<gene>
    <name evidence="2" type="ORF">PARMNEM_LOCUS15688</name>
</gene>
<sequence length="278" mass="30719">MKTGSGIQDIYCPKLWYYEYLTFLDEKDLSQRIGQDSLDDGAGSSGSITGNETQNDGFAVPPTKIKKKKQNLYTKQSQILDQAQKILTGSENNDWEVIGKSIGLQLKVLTEEQSAIAQKIISDALFYAKMKKLTINSQITLEPTYLPSPSPQPHLPHKSPSHQYTITPSPSPSPQPHQSSSHWYTIIPSSSHSSQAHHPSSTMQSYTSSYQTSTFTSSDSDHISSNSLPLCNATETVINEECTYSLEPPVISIPSPPHSSTSNYMQGALKDFIIFTKK</sequence>
<evidence type="ECO:0000313" key="2">
    <source>
        <dbReference type="EMBL" id="CAK1596321.1"/>
    </source>
</evidence>
<keyword evidence="3" id="KW-1185">Reference proteome</keyword>
<dbReference type="EMBL" id="CAVLGL010000093">
    <property type="protein sequence ID" value="CAK1596321.1"/>
    <property type="molecule type" value="Genomic_DNA"/>
</dbReference>
<dbReference type="Proteomes" id="UP001314205">
    <property type="component" value="Unassembled WGS sequence"/>
</dbReference>
<proteinExistence type="predicted"/>
<protein>
    <recommendedName>
        <fullName evidence="4">MADF domain-containing protein</fullName>
    </recommendedName>
</protein>
<dbReference type="AlphaFoldDB" id="A0AAV1LLK8"/>
<evidence type="ECO:0008006" key="4">
    <source>
        <dbReference type="Google" id="ProtNLM"/>
    </source>
</evidence>
<feature type="region of interest" description="Disordered" evidence="1">
    <location>
        <begin position="144"/>
        <end position="205"/>
    </location>
</feature>
<feature type="compositionally biased region" description="Low complexity" evidence="1">
    <location>
        <begin position="189"/>
        <end position="205"/>
    </location>
</feature>
<accession>A0AAV1LLK8</accession>
<evidence type="ECO:0000256" key="1">
    <source>
        <dbReference type="SAM" id="MobiDB-lite"/>
    </source>
</evidence>
<name>A0AAV1LLK8_9NEOP</name>
<comment type="caution">
    <text evidence="2">The sequence shown here is derived from an EMBL/GenBank/DDBJ whole genome shotgun (WGS) entry which is preliminary data.</text>
</comment>
<evidence type="ECO:0000313" key="3">
    <source>
        <dbReference type="Proteomes" id="UP001314205"/>
    </source>
</evidence>
<organism evidence="2 3">
    <name type="scientific">Parnassius mnemosyne</name>
    <name type="common">clouded apollo</name>
    <dbReference type="NCBI Taxonomy" id="213953"/>
    <lineage>
        <taxon>Eukaryota</taxon>
        <taxon>Metazoa</taxon>
        <taxon>Ecdysozoa</taxon>
        <taxon>Arthropoda</taxon>
        <taxon>Hexapoda</taxon>
        <taxon>Insecta</taxon>
        <taxon>Pterygota</taxon>
        <taxon>Neoptera</taxon>
        <taxon>Endopterygota</taxon>
        <taxon>Lepidoptera</taxon>
        <taxon>Glossata</taxon>
        <taxon>Ditrysia</taxon>
        <taxon>Papilionoidea</taxon>
        <taxon>Papilionidae</taxon>
        <taxon>Parnassiinae</taxon>
        <taxon>Parnassini</taxon>
        <taxon>Parnassius</taxon>
        <taxon>Driopa</taxon>
    </lineage>
</organism>
<feature type="compositionally biased region" description="Low complexity" evidence="1">
    <location>
        <begin position="35"/>
        <end position="47"/>
    </location>
</feature>
<feature type="region of interest" description="Disordered" evidence="1">
    <location>
        <begin position="35"/>
        <end position="61"/>
    </location>
</feature>